<evidence type="ECO:0000313" key="1">
    <source>
        <dbReference type="EMBL" id="KAJ1254349.1"/>
    </source>
</evidence>
<reference evidence="1 2" key="1">
    <citation type="submission" date="2022-10" db="EMBL/GenBank/DDBJ databases">
        <title>WGS assembly of Paspalum vaginatum 540-79.</title>
        <authorList>
            <person name="Sun G."/>
            <person name="Wase N."/>
            <person name="Shu S."/>
            <person name="Jenkins J."/>
            <person name="Zhou B."/>
            <person name="Torres-Rodriguez J."/>
            <person name="Chen C."/>
            <person name="Sandor L."/>
            <person name="Plott C."/>
            <person name="Yoshinga Y."/>
            <person name="Daum C."/>
            <person name="Qi P."/>
            <person name="Barry K."/>
            <person name="Lipzen A."/>
            <person name="Berry L."/>
            <person name="Pedersen C."/>
            <person name="Gottilla T."/>
            <person name="Foltz A."/>
            <person name="Yu H."/>
            <person name="O'Malley R."/>
            <person name="Zhang C."/>
            <person name="Devos K."/>
            <person name="Sigmon B."/>
            <person name="Yu B."/>
            <person name="Obata T."/>
            <person name="Schmutz J."/>
            <person name="Schnable J."/>
        </authorList>
    </citation>
    <scope>NUCLEOTIDE SEQUENCE [LARGE SCALE GENOMIC DNA]</scope>
    <source>
        <strain evidence="2">cv. 540-79</strain>
    </source>
</reference>
<proteinExistence type="predicted"/>
<evidence type="ECO:0000313" key="2">
    <source>
        <dbReference type="Proteomes" id="UP001164776"/>
    </source>
</evidence>
<dbReference type="Proteomes" id="UP001164776">
    <property type="component" value="Unassembled WGS sequence"/>
</dbReference>
<organism evidence="1 2">
    <name type="scientific">Paspalum vaginatum</name>
    <name type="common">seashore paspalum</name>
    <dbReference type="NCBI Taxonomy" id="158149"/>
    <lineage>
        <taxon>Eukaryota</taxon>
        <taxon>Viridiplantae</taxon>
        <taxon>Streptophyta</taxon>
        <taxon>Embryophyta</taxon>
        <taxon>Tracheophyta</taxon>
        <taxon>Spermatophyta</taxon>
        <taxon>Magnoliopsida</taxon>
        <taxon>Liliopsida</taxon>
        <taxon>Poales</taxon>
        <taxon>Poaceae</taxon>
        <taxon>PACMAD clade</taxon>
        <taxon>Panicoideae</taxon>
        <taxon>Andropogonodae</taxon>
        <taxon>Paspaleae</taxon>
        <taxon>Paspalinae</taxon>
        <taxon>Paspalum</taxon>
    </lineage>
</organism>
<keyword evidence="2" id="KW-1185">Reference proteome</keyword>
<dbReference type="EMBL" id="MU630129">
    <property type="protein sequence ID" value="KAJ1254349.1"/>
    <property type="molecule type" value="Genomic_DNA"/>
</dbReference>
<name>A0A9W8CCP7_9POAL</name>
<dbReference type="AlphaFoldDB" id="A0A9W8CCP7"/>
<accession>A0A9W8CCP7</accession>
<comment type="caution">
    <text evidence="1">The sequence shown here is derived from an EMBL/GenBank/DDBJ whole genome shotgun (WGS) entry which is preliminary data.</text>
</comment>
<gene>
    <name evidence="1" type="ORF">BS78_K080100</name>
</gene>
<sequence>MHGIKGPQLLAHRSSLRLRSPANGVRAAAEEGAVEEVLSRPLFCSNWSPERTPWILGTGRCSQASHPSHIATGFAPTPTPCHSRRRRLAVVGDFVE</sequence>
<protein>
    <submittedName>
        <fullName evidence="1">Uncharacterized protein</fullName>
    </submittedName>
</protein>